<evidence type="ECO:0000313" key="2">
    <source>
        <dbReference type="EMBL" id="SFF50810.1"/>
    </source>
</evidence>
<dbReference type="AlphaFoldDB" id="A0A1I2J9Y4"/>
<keyword evidence="1" id="KW-0472">Membrane</keyword>
<feature type="transmembrane region" description="Helical" evidence="1">
    <location>
        <begin position="78"/>
        <end position="96"/>
    </location>
</feature>
<accession>A0A1I2J9Y4</accession>
<dbReference type="EMBL" id="FONH01000022">
    <property type="protein sequence ID" value="SFF50810.1"/>
    <property type="molecule type" value="Genomic_DNA"/>
</dbReference>
<organism evidence="2 3">
    <name type="scientific">Dyella marensis</name>
    <dbReference type="NCBI Taxonomy" id="500610"/>
    <lineage>
        <taxon>Bacteria</taxon>
        <taxon>Pseudomonadati</taxon>
        <taxon>Pseudomonadota</taxon>
        <taxon>Gammaproteobacteria</taxon>
        <taxon>Lysobacterales</taxon>
        <taxon>Rhodanobacteraceae</taxon>
        <taxon>Dyella</taxon>
    </lineage>
</organism>
<keyword evidence="1" id="KW-1133">Transmembrane helix</keyword>
<keyword evidence="1" id="KW-0812">Transmembrane</keyword>
<proteinExistence type="predicted"/>
<gene>
    <name evidence="2" type="ORF">SAMN02799615_03895</name>
</gene>
<protein>
    <submittedName>
        <fullName evidence="2">Uncharacterized protein</fullName>
    </submittedName>
</protein>
<sequence>MNLLASMRMEIRMKWNVVLADVLIVVALCGPLYGFALERSYQMSLPRSPELKTGHVIPRNNHGVVVYYSEDEVSKLRALWVGGALVGIVAGLIHKYSK</sequence>
<dbReference type="Proteomes" id="UP000199477">
    <property type="component" value="Unassembled WGS sequence"/>
</dbReference>
<keyword evidence="3" id="KW-1185">Reference proteome</keyword>
<evidence type="ECO:0000313" key="3">
    <source>
        <dbReference type="Proteomes" id="UP000199477"/>
    </source>
</evidence>
<name>A0A1I2J9Y4_9GAMM</name>
<reference evidence="3" key="1">
    <citation type="submission" date="2016-10" db="EMBL/GenBank/DDBJ databases">
        <authorList>
            <person name="Varghese N."/>
            <person name="Submissions S."/>
        </authorList>
    </citation>
    <scope>NUCLEOTIDE SEQUENCE [LARGE SCALE GENOMIC DNA]</scope>
    <source>
        <strain evidence="3">UNC178MFTsu3.1</strain>
    </source>
</reference>
<evidence type="ECO:0000256" key="1">
    <source>
        <dbReference type="SAM" id="Phobius"/>
    </source>
</evidence>